<dbReference type="Gene3D" id="3.40.50.300">
    <property type="entry name" value="P-loop containing nucleotide triphosphate hydrolases"/>
    <property type="match status" value="1"/>
</dbReference>
<evidence type="ECO:0000313" key="4">
    <source>
        <dbReference type="Proteomes" id="UP000008312"/>
    </source>
</evidence>
<dbReference type="RefSeq" id="XP_012895029.1">
    <property type="nucleotide sequence ID" value="XM_013039575.1"/>
</dbReference>
<dbReference type="GO" id="GO:0016887">
    <property type="term" value="F:ATP hydrolysis activity"/>
    <property type="evidence" value="ECO:0007669"/>
    <property type="project" value="InterPro"/>
</dbReference>
<dbReference type="GO" id="GO:0005524">
    <property type="term" value="F:ATP binding"/>
    <property type="evidence" value="ECO:0007669"/>
    <property type="project" value="InterPro"/>
</dbReference>
<dbReference type="InParanoid" id="D8LXI6"/>
<evidence type="ECO:0000313" key="3">
    <source>
        <dbReference type="EMBL" id="CBK20981.2"/>
    </source>
</evidence>
<dbReference type="InterPro" id="IPR036420">
    <property type="entry name" value="BRCT_dom_sf"/>
</dbReference>
<evidence type="ECO:0000256" key="1">
    <source>
        <dbReference type="ARBA" id="ARBA00022705"/>
    </source>
</evidence>
<name>D8LXI6_BLAHO</name>
<dbReference type="PANTHER" id="PTHR23389:SF6">
    <property type="entry name" value="REPLICATION FACTOR C SUBUNIT 1"/>
    <property type="match status" value="1"/>
</dbReference>
<reference evidence="3" key="1">
    <citation type="submission" date="2010-02" db="EMBL/GenBank/DDBJ databases">
        <title>Sequencing and annotation of the Blastocystis hominis genome.</title>
        <authorList>
            <person name="Wincker P."/>
        </authorList>
    </citation>
    <scope>NUCLEOTIDE SEQUENCE</scope>
    <source>
        <strain evidence="3">Singapore isolate B</strain>
    </source>
</reference>
<dbReference type="FunFam" id="3.40.50.300:FF:000395">
    <property type="entry name" value="Replication factor C subunit 1"/>
    <property type="match status" value="1"/>
</dbReference>
<dbReference type="SMART" id="SM00382">
    <property type="entry name" value="AAA"/>
    <property type="match status" value="1"/>
</dbReference>
<dbReference type="PANTHER" id="PTHR23389">
    <property type="entry name" value="CHROMOSOME TRANSMISSION FIDELITY FACTOR 18"/>
    <property type="match status" value="1"/>
</dbReference>
<dbReference type="InterPro" id="IPR027417">
    <property type="entry name" value="P-loop_NTPase"/>
</dbReference>
<sequence length="344" mass="38034">MSELISRYGGIERSAVSGKTNYLVVGFEMEDGRPITEGSKYKKAVEKNVRIINEDELLAMIRASNPEASAASEAEQLKSKQLEEENAVQKEETLMKDHDFVSSDLFTVKYAPSSIKEIIGNEGIIENVKQWLTQWDDVFIHKRITVKHTSQNPDAKAVLLSGPPGIGKTTSAHIIAKECGYEIVELNASDTRNRKSVQRFFNDMIVTKNVHQFFSDHSSAKTDSQSKPKVGNANAKILVVMDEVDGMGGGDRGGIGELIQVIEASMIPIICICNDRDNKKIQSLARKCYDCSFGKLPQDAMITRLQFICKKEEIAMSKADLAELVESSGGDMRQVACFCVAMNV</sequence>
<dbReference type="GO" id="GO:0006260">
    <property type="term" value="P:DNA replication"/>
    <property type="evidence" value="ECO:0007669"/>
    <property type="project" value="UniProtKB-KW"/>
</dbReference>
<dbReference type="InterPro" id="IPR003959">
    <property type="entry name" value="ATPase_AAA_core"/>
</dbReference>
<dbReference type="Proteomes" id="UP000008312">
    <property type="component" value="Unassembled WGS sequence"/>
</dbReference>
<dbReference type="Pfam" id="PF00533">
    <property type="entry name" value="BRCT"/>
    <property type="match status" value="1"/>
</dbReference>
<protein>
    <recommendedName>
        <fullName evidence="2">BRCT domain-containing protein</fullName>
    </recommendedName>
</protein>
<gene>
    <name evidence="3" type="ORF">GSBLH_T00001211001</name>
</gene>
<dbReference type="Gene3D" id="3.40.50.10190">
    <property type="entry name" value="BRCT domain"/>
    <property type="match status" value="1"/>
</dbReference>
<dbReference type="CDD" id="cd00009">
    <property type="entry name" value="AAA"/>
    <property type="match status" value="1"/>
</dbReference>
<dbReference type="InterPro" id="IPR001357">
    <property type="entry name" value="BRCT_dom"/>
</dbReference>
<feature type="domain" description="BRCT" evidence="2">
    <location>
        <begin position="1"/>
        <end position="62"/>
    </location>
</feature>
<organism evidence="3">
    <name type="scientific">Blastocystis hominis</name>
    <dbReference type="NCBI Taxonomy" id="12968"/>
    <lineage>
        <taxon>Eukaryota</taxon>
        <taxon>Sar</taxon>
        <taxon>Stramenopiles</taxon>
        <taxon>Bigyra</taxon>
        <taxon>Opalozoa</taxon>
        <taxon>Opalinata</taxon>
        <taxon>Blastocystidae</taxon>
        <taxon>Blastocystis</taxon>
    </lineage>
</organism>
<dbReference type="GO" id="GO:0003677">
    <property type="term" value="F:DNA binding"/>
    <property type="evidence" value="ECO:0007669"/>
    <property type="project" value="TreeGrafter"/>
</dbReference>
<dbReference type="OMA" id="HICRKES"/>
<proteinExistence type="predicted"/>
<accession>D8LXI6</accession>
<dbReference type="SUPFAM" id="SSF52113">
    <property type="entry name" value="BRCT domain"/>
    <property type="match status" value="1"/>
</dbReference>
<dbReference type="GeneID" id="24918484"/>
<keyword evidence="4" id="KW-1185">Reference proteome</keyword>
<dbReference type="Pfam" id="PF00004">
    <property type="entry name" value="AAA"/>
    <property type="match status" value="1"/>
</dbReference>
<dbReference type="EMBL" id="FN668639">
    <property type="protein sequence ID" value="CBK20981.2"/>
    <property type="molecule type" value="Genomic_DNA"/>
</dbReference>
<dbReference type="AlphaFoldDB" id="D8LXI6"/>
<evidence type="ECO:0000259" key="2">
    <source>
        <dbReference type="PROSITE" id="PS50172"/>
    </source>
</evidence>
<dbReference type="SUPFAM" id="SSF52540">
    <property type="entry name" value="P-loop containing nucleoside triphosphate hydrolases"/>
    <property type="match status" value="1"/>
</dbReference>
<dbReference type="InterPro" id="IPR003593">
    <property type="entry name" value="AAA+_ATPase"/>
</dbReference>
<dbReference type="OrthoDB" id="446168at2759"/>
<dbReference type="GO" id="GO:0005634">
    <property type="term" value="C:nucleus"/>
    <property type="evidence" value="ECO:0007669"/>
    <property type="project" value="TreeGrafter"/>
</dbReference>
<dbReference type="Gene3D" id="1.10.8.60">
    <property type="match status" value="1"/>
</dbReference>
<keyword evidence="1" id="KW-0235">DNA replication</keyword>
<dbReference type="PROSITE" id="PS50172">
    <property type="entry name" value="BRCT"/>
    <property type="match status" value="1"/>
</dbReference>